<feature type="compositionally biased region" description="Low complexity" evidence="1">
    <location>
        <begin position="338"/>
        <end position="349"/>
    </location>
</feature>
<dbReference type="EMBL" id="FO082261">
    <property type="protein sequence ID" value="CCO20644.1"/>
    <property type="molecule type" value="Genomic_DNA"/>
</dbReference>
<feature type="compositionally biased region" description="Low complexity" evidence="1">
    <location>
        <begin position="268"/>
        <end position="282"/>
    </location>
</feature>
<accession>K8ERR2</accession>
<feature type="region of interest" description="Disordered" evidence="1">
    <location>
        <begin position="113"/>
        <end position="140"/>
    </location>
</feature>
<feature type="compositionally biased region" description="Low complexity" evidence="1">
    <location>
        <begin position="219"/>
        <end position="230"/>
    </location>
</feature>
<feature type="compositionally biased region" description="Basic and acidic residues" evidence="1">
    <location>
        <begin position="193"/>
        <end position="212"/>
    </location>
</feature>
<feature type="compositionally biased region" description="Basic and acidic residues" evidence="1">
    <location>
        <begin position="232"/>
        <end position="242"/>
    </location>
</feature>
<keyword evidence="3" id="KW-1185">Reference proteome</keyword>
<feature type="region of interest" description="Disordered" evidence="1">
    <location>
        <begin position="424"/>
        <end position="507"/>
    </location>
</feature>
<dbReference type="RefSeq" id="XP_007508153.1">
    <property type="nucleotide sequence ID" value="XM_007508091.1"/>
</dbReference>
<organism evidence="2 3">
    <name type="scientific">Bathycoccus prasinos</name>
    <dbReference type="NCBI Taxonomy" id="41875"/>
    <lineage>
        <taxon>Eukaryota</taxon>
        <taxon>Viridiplantae</taxon>
        <taxon>Chlorophyta</taxon>
        <taxon>Mamiellophyceae</taxon>
        <taxon>Mamiellales</taxon>
        <taxon>Bathycoccaceae</taxon>
        <taxon>Bathycoccus</taxon>
    </lineage>
</organism>
<reference evidence="2 3" key="1">
    <citation type="submission" date="2011-10" db="EMBL/GenBank/DDBJ databases">
        <authorList>
            <person name="Genoscope - CEA"/>
        </authorList>
    </citation>
    <scope>NUCLEOTIDE SEQUENCE [LARGE SCALE GENOMIC DNA]</scope>
    <source>
        <strain evidence="2 3">RCC 1105</strain>
    </source>
</reference>
<protein>
    <submittedName>
        <fullName evidence="2">Uncharacterized protein</fullName>
    </submittedName>
</protein>
<feature type="compositionally biased region" description="Polar residues" evidence="1">
    <location>
        <begin position="173"/>
        <end position="191"/>
    </location>
</feature>
<dbReference type="Proteomes" id="UP000198341">
    <property type="component" value="Chromosome 18"/>
</dbReference>
<dbReference type="GeneID" id="19010814"/>
<feature type="compositionally biased region" description="Polar residues" evidence="1">
    <location>
        <begin position="484"/>
        <end position="494"/>
    </location>
</feature>
<dbReference type="AlphaFoldDB" id="K8ERR2"/>
<evidence type="ECO:0000313" key="3">
    <source>
        <dbReference type="Proteomes" id="UP000198341"/>
    </source>
</evidence>
<gene>
    <name evidence="2" type="ordered locus">Bathy18g01290</name>
</gene>
<feature type="compositionally biased region" description="Low complexity" evidence="1">
    <location>
        <begin position="80"/>
        <end position="91"/>
    </location>
</feature>
<feature type="region of interest" description="Disordered" evidence="1">
    <location>
        <begin position="267"/>
        <end position="303"/>
    </location>
</feature>
<feature type="compositionally biased region" description="Polar residues" evidence="1">
    <location>
        <begin position="16"/>
        <end position="40"/>
    </location>
</feature>
<feature type="region of interest" description="Disordered" evidence="1">
    <location>
        <begin position="965"/>
        <end position="1000"/>
    </location>
</feature>
<name>K8ERR2_9CHLO</name>
<feature type="region of interest" description="Disordered" evidence="1">
    <location>
        <begin position="842"/>
        <end position="909"/>
    </location>
</feature>
<proteinExistence type="predicted"/>
<feature type="region of interest" description="Disordered" evidence="1">
    <location>
        <begin position="155"/>
        <end position="242"/>
    </location>
</feature>
<feature type="compositionally biased region" description="Basic and acidic residues" evidence="1">
    <location>
        <begin position="44"/>
        <end position="54"/>
    </location>
</feature>
<feature type="compositionally biased region" description="Basic and acidic residues" evidence="1">
    <location>
        <begin position="450"/>
        <end position="459"/>
    </location>
</feature>
<evidence type="ECO:0000313" key="2">
    <source>
        <dbReference type="EMBL" id="CCO20644.1"/>
    </source>
</evidence>
<feature type="region of interest" description="Disordered" evidence="1">
    <location>
        <begin position="537"/>
        <end position="563"/>
    </location>
</feature>
<evidence type="ECO:0000256" key="1">
    <source>
        <dbReference type="SAM" id="MobiDB-lite"/>
    </source>
</evidence>
<feature type="region of interest" description="Disordered" evidence="1">
    <location>
        <begin position="324"/>
        <end position="349"/>
    </location>
</feature>
<feature type="compositionally biased region" description="Basic and acidic residues" evidence="1">
    <location>
        <begin position="155"/>
        <end position="172"/>
    </location>
</feature>
<dbReference type="KEGG" id="bpg:Bathy18g01290"/>
<feature type="compositionally biased region" description="Basic residues" evidence="1">
    <location>
        <begin position="978"/>
        <end position="991"/>
    </location>
</feature>
<feature type="region of interest" description="Disordered" evidence="1">
    <location>
        <begin position="1"/>
        <end position="93"/>
    </location>
</feature>
<feature type="compositionally biased region" description="Basic and acidic residues" evidence="1">
    <location>
        <begin position="543"/>
        <end position="556"/>
    </location>
</feature>
<sequence length="1000" mass="108068">MRKEHNGYDPKLSLINKGNTHGISVGAATTNYHNSSSNTIGGEGKNKDDEDIVSKLRQNGGGWGQSSSSGGNNGVEQQKSSSGETSSSAGGNDTNFVKIVEVKPIQSTSQWGTNVIAGGSVGGEKNRDGKGGDSNVVRVHEHDPSLLGKTNVVSRREEKVTRREFPSLRDSLDPNNTTANTYKSGSTNNITEDADHHWKFEMSSDDRGRYEDGNMTMQRSSRNTSNNGRSQHNRDDNGRRQNAEDASAFLKQNSSIGNVTIMKRNDNDATLNNNANNSNTTNSGGGGANNDREGGESNANKNYVDEARMKFEDEIERVARELEAKKLSSKSSTWAGKSTPATAPPSNTANPLRMLVGNSKQQQVVAVAAAAEIAAAPTPNPTSIAPPSVRREHLTTQQLIEIQLHQQQEQHKRFEQILHQQRAHAKQHQQEEGETGAELLKTRKKRGGRRVREAEERRLLKQTLGATTTTTMPPGAVVKVLSKDPSSGVNSENILRQKPSSSLSTSHRLLRRQQQFEQQQKLTEKLEKDILEVSLDNEEKEEVDNNKRDAGGEDKYNNNIGMDRSASGAYLSGKIEPLRIASPVLSVDNAFGSVWSSSKNAMVNANTDGGVVADTASTLPAQSNTNDDPLFGLDSLDEATATPTTTTIGGGAWNAAAATAGSHNAWIGGQHQQHLAYGQRPRSVPPTSTAHLDVASALPDDLDDEFGSSDSLYDSYNMNNGGEDWDDYNNYLYAQQQHTGAAATAKSSRFNQVLDAPSFFPGEGYSNAAYDSSHPHQSSSALSIEQQYQMYMQSVAQSGSQSYYDKNQYIEMQRDYEEQFDMSDMDFLYHAMQEQVALASATQAGGVQQHHQYHLHGQQQSPRGDRGLRGGRGNMYAQSVGGGKYNKSTGGRGAPHPKNKTGGGQITSRERRRLQRLLTGISKVADPNAVYPTTTTTTLTPTNATDDYVTTDDTAIAAKSSVDAAQTLAAGTATPVKRGSRGSRGGRRGAKKSSSSPGSA</sequence>